<dbReference type="Proteomes" id="UP000885706">
    <property type="component" value="Unassembled WGS sequence"/>
</dbReference>
<dbReference type="EMBL" id="DQWQ01000080">
    <property type="protein sequence ID" value="HDD35522.1"/>
    <property type="molecule type" value="Genomic_DNA"/>
</dbReference>
<protein>
    <recommendedName>
        <fullName evidence="2">DZANK-type domain-containing protein</fullName>
    </recommendedName>
</protein>
<sequence>MSAWSIPFTHATLDVQKTYLCPDCGNKIVAFPGEEVTCRSCGRVFVAGPEFEFCSRETGRTCKICGRPIKPPRRKYCQACANLIRYNQKLRLQRERSRKWLSDWVKGPDGKIHIREYLLLKKEIDRLKRRN</sequence>
<gene>
    <name evidence="1" type="ORF">ENF30_01840</name>
</gene>
<evidence type="ECO:0000313" key="1">
    <source>
        <dbReference type="EMBL" id="HDD35522.1"/>
    </source>
</evidence>
<name>A0A7V0NER2_DESA2</name>
<evidence type="ECO:0008006" key="2">
    <source>
        <dbReference type="Google" id="ProtNLM"/>
    </source>
</evidence>
<dbReference type="AlphaFoldDB" id="A0A7V0NER2"/>
<organism evidence="1">
    <name type="scientific">Desulfofervidus auxilii</name>
    <dbReference type="NCBI Taxonomy" id="1621989"/>
    <lineage>
        <taxon>Bacteria</taxon>
        <taxon>Pseudomonadati</taxon>
        <taxon>Thermodesulfobacteriota</taxon>
        <taxon>Candidatus Desulfofervidia</taxon>
        <taxon>Candidatus Desulfofervidales</taxon>
        <taxon>Candidatus Desulfofervidaceae</taxon>
        <taxon>Candidatus Desulfofervidus</taxon>
    </lineage>
</organism>
<reference evidence="1" key="1">
    <citation type="journal article" date="2020" name="mSystems">
        <title>Genome- and Community-Level Interaction Insights into Carbon Utilization and Element Cycling Functions of Hydrothermarchaeota in Hydrothermal Sediment.</title>
        <authorList>
            <person name="Zhou Z."/>
            <person name="Liu Y."/>
            <person name="Xu W."/>
            <person name="Pan J."/>
            <person name="Luo Z.H."/>
            <person name="Li M."/>
        </authorList>
    </citation>
    <scope>NUCLEOTIDE SEQUENCE [LARGE SCALE GENOMIC DNA]</scope>
    <source>
        <strain evidence="1">HyVt-113</strain>
    </source>
</reference>
<comment type="caution">
    <text evidence="1">The sequence shown here is derived from an EMBL/GenBank/DDBJ whole genome shotgun (WGS) entry which is preliminary data.</text>
</comment>
<accession>A0A7V0NER2</accession>
<proteinExistence type="predicted"/>